<evidence type="ECO:0000313" key="14">
    <source>
        <dbReference type="Proteomes" id="UP000188181"/>
    </source>
</evidence>
<dbReference type="NCBIfam" id="NF004043">
    <property type="entry name" value="PRK05560.1"/>
    <property type="match status" value="1"/>
</dbReference>
<evidence type="ECO:0000256" key="6">
    <source>
        <dbReference type="ARBA" id="ARBA00023029"/>
    </source>
</evidence>
<dbReference type="PANTHER" id="PTHR43493:SF5">
    <property type="entry name" value="DNA GYRASE SUBUNIT A, CHLOROPLASTIC_MITOCHONDRIAL"/>
    <property type="match status" value="1"/>
</dbReference>
<reference evidence="14" key="1">
    <citation type="submission" date="2017-02" db="EMBL/GenBank/DDBJ databases">
        <title>Comparative genomics and description of representatives of a novel lineage of planctomycetes thriving in anoxic sediments.</title>
        <authorList>
            <person name="Spring S."/>
            <person name="Bunk B."/>
            <person name="Sproer C."/>
        </authorList>
    </citation>
    <scope>NUCLEOTIDE SEQUENCE [LARGE SCALE GENOMIC DNA]</scope>
    <source>
        <strain evidence="14">SM-Chi-D1</strain>
    </source>
</reference>
<name>A0A1Q2MD45_9BACT</name>
<dbReference type="InterPro" id="IPR013757">
    <property type="entry name" value="Topo_IIA_A_a_sf"/>
</dbReference>
<comment type="subunit">
    <text evidence="9">Heterotetramer, composed of two GyrA and two GyrB chains. In the heterotetramer, GyrA contains the active site tyrosine that forms a transient covalent intermediate with DNA, while GyrB binds cofactors and catalyzes ATP hydrolysis.</text>
</comment>
<feature type="compositionally biased region" description="Acidic residues" evidence="11">
    <location>
        <begin position="837"/>
        <end position="857"/>
    </location>
</feature>
<feature type="domain" description="Topo IIA-type catalytic" evidence="12">
    <location>
        <begin position="39"/>
        <end position="529"/>
    </location>
</feature>
<evidence type="ECO:0000259" key="12">
    <source>
        <dbReference type="PROSITE" id="PS52040"/>
    </source>
</evidence>
<dbReference type="InterPro" id="IPR050220">
    <property type="entry name" value="Type_II_DNA_Topoisomerases"/>
</dbReference>
<dbReference type="RefSeq" id="WP_146682872.1">
    <property type="nucleotide sequence ID" value="NZ_CP019646.1"/>
</dbReference>
<dbReference type="SMART" id="SM00434">
    <property type="entry name" value="TOP4c"/>
    <property type="match status" value="1"/>
</dbReference>
<proteinExistence type="inferred from homology"/>
<feature type="short sequence motif" description="GyrA-box" evidence="9">
    <location>
        <begin position="556"/>
        <end position="562"/>
    </location>
</feature>
<evidence type="ECO:0000256" key="9">
    <source>
        <dbReference type="HAMAP-Rule" id="MF_01897"/>
    </source>
</evidence>
<dbReference type="KEGG" id="pbas:SMSP2_00977"/>
<protein>
    <recommendedName>
        <fullName evidence="9">DNA gyrase subunit A</fullName>
        <ecNumber evidence="9">5.6.2.2</ecNumber>
    </recommendedName>
</protein>
<comment type="catalytic activity">
    <reaction evidence="1 9 10">
        <text>ATP-dependent breakage, passage and rejoining of double-stranded DNA.</text>
        <dbReference type="EC" id="5.6.2.2"/>
    </reaction>
</comment>
<feature type="active site" description="O-(5'-phospho-DNA)-tyrosine intermediate" evidence="9 10">
    <location>
        <position position="127"/>
    </location>
</feature>
<evidence type="ECO:0000256" key="3">
    <source>
        <dbReference type="ARBA" id="ARBA00022490"/>
    </source>
</evidence>
<dbReference type="HAMAP" id="MF_01897">
    <property type="entry name" value="GyrA"/>
    <property type="match status" value="1"/>
</dbReference>
<dbReference type="GO" id="GO:0005524">
    <property type="term" value="F:ATP binding"/>
    <property type="evidence" value="ECO:0007669"/>
    <property type="project" value="UniProtKB-UniRule"/>
</dbReference>
<dbReference type="AlphaFoldDB" id="A0A1Q2MD45"/>
<comment type="subcellular location">
    <subcellularLocation>
        <location evidence="9">Cytoplasm</location>
    </subcellularLocation>
</comment>
<dbReference type="GO" id="GO:0006265">
    <property type="term" value="P:DNA topological change"/>
    <property type="evidence" value="ECO:0007669"/>
    <property type="project" value="UniProtKB-UniRule"/>
</dbReference>
<dbReference type="PANTHER" id="PTHR43493">
    <property type="entry name" value="DNA GYRASE/TOPOISOMERASE SUBUNIT A"/>
    <property type="match status" value="1"/>
</dbReference>
<dbReference type="Gene3D" id="3.30.1360.40">
    <property type="match status" value="1"/>
</dbReference>
<dbReference type="Gene3D" id="3.90.199.10">
    <property type="entry name" value="Topoisomerase II, domain 5"/>
    <property type="match status" value="1"/>
</dbReference>
<evidence type="ECO:0000256" key="4">
    <source>
        <dbReference type="ARBA" id="ARBA00022741"/>
    </source>
</evidence>
<keyword evidence="6 9" id="KW-0799">Topoisomerase</keyword>
<dbReference type="InterPro" id="IPR035516">
    <property type="entry name" value="Gyrase/topoIV_suA_C"/>
</dbReference>
<dbReference type="FunFam" id="2.120.10.90:FF:000004">
    <property type="entry name" value="DNA gyrase subunit A"/>
    <property type="match status" value="1"/>
</dbReference>
<comment type="miscellaneous">
    <text evidence="9">Few gyrases are as efficient as E.coli at forming negative supercoils. Not all organisms have 2 type II topoisomerases; in organisms with a single type II topoisomerase this enzyme also has to decatenate newly replicated chromosomes.</text>
</comment>
<keyword evidence="7 9" id="KW-0238">DNA-binding</keyword>
<keyword evidence="14" id="KW-1185">Reference proteome</keyword>
<dbReference type="NCBIfam" id="TIGR01063">
    <property type="entry name" value="gyrA"/>
    <property type="match status" value="1"/>
</dbReference>
<evidence type="ECO:0000256" key="5">
    <source>
        <dbReference type="ARBA" id="ARBA00022840"/>
    </source>
</evidence>
<evidence type="ECO:0000256" key="8">
    <source>
        <dbReference type="ARBA" id="ARBA00023235"/>
    </source>
</evidence>
<comment type="similarity">
    <text evidence="2 9">Belongs to the type II topoisomerase GyrA/ParC subunit family.</text>
</comment>
<evidence type="ECO:0000313" key="13">
    <source>
        <dbReference type="EMBL" id="AQQ70623.1"/>
    </source>
</evidence>
<dbReference type="InterPro" id="IPR002205">
    <property type="entry name" value="Topo_IIA_dom_A"/>
</dbReference>
<dbReference type="GO" id="GO:0009330">
    <property type="term" value="C:DNA topoisomerase type II (double strand cut, ATP-hydrolyzing) complex"/>
    <property type="evidence" value="ECO:0007669"/>
    <property type="project" value="TreeGrafter"/>
</dbReference>
<dbReference type="STRING" id="1851148.SMSP2_00977"/>
<dbReference type="InterPro" id="IPR013760">
    <property type="entry name" value="Topo_IIA-like_dom_sf"/>
</dbReference>
<dbReference type="Pfam" id="PF00521">
    <property type="entry name" value="DNA_topoisoIV"/>
    <property type="match status" value="1"/>
</dbReference>
<keyword evidence="4 9" id="KW-0547">Nucleotide-binding</keyword>
<evidence type="ECO:0000256" key="11">
    <source>
        <dbReference type="SAM" id="MobiDB-lite"/>
    </source>
</evidence>
<dbReference type="FunFam" id="1.10.268.10:FF:000001">
    <property type="entry name" value="DNA gyrase subunit A"/>
    <property type="match status" value="1"/>
</dbReference>
<organism evidence="13 14">
    <name type="scientific">Limihaloglobus sulfuriphilus</name>
    <dbReference type="NCBI Taxonomy" id="1851148"/>
    <lineage>
        <taxon>Bacteria</taxon>
        <taxon>Pseudomonadati</taxon>
        <taxon>Planctomycetota</taxon>
        <taxon>Phycisphaerae</taxon>
        <taxon>Sedimentisphaerales</taxon>
        <taxon>Sedimentisphaeraceae</taxon>
        <taxon>Limihaloglobus</taxon>
    </lineage>
</organism>
<sequence length="857" mass="95425">MSNEINTEVMETFESMPILEEMKTSYLNYAMSVIVSRALPDVRDGLKPSQRRILVAMNDLSLGPRSKHRKCAKIAGDTSGNYHPHGESVVYPTLVRMGQHWSMRSMLVDPQGNFGSIDGDPPAAMRYTEARMTSVAMEMLQDLKQDTVDFIPNYDETRNEPVVLPSKFPNLLINGSTGIAVGMATNMAPHNLNEICDAAFMIMDNPDCSIAELMDVLPGPDFPTGGLICGRKGIYDAFTTGKGHVKLRCKHTIEETKSGKQRIVVTEIPYTVVKTNIVSKIADCVHEGILTEVSDVRDESDRKGLRIVVELKRDANADVVINKLFRYTQLSTTFAINNVALVNSRPETLNIKQLIIAYLDHRKEVIRRRTRFLLNKSQARAHILEGLILAVSDIDEIIELIKASPDAPTAKVNLMQKPLRLIETATLKNLLPEDFLNTMVQKDQFLTGPQADAILTMQLQKLTGLETEKLAKEFAALMDEIKGYQAILADEKLVLNMIKDDLQELKDKYGDSRRTEISDAFEDLDEEDLIADEETVVIISHQGYIKRMPIDTYRKQGRGGRGILGSDSKDDDFVEHLFVASTHDYLMIFTSDGKCYWLKVYKVPGMSRQSKGRSIANLLELGDEKIMSIKNVRTFDDRQLVFATRKGIIKKTTLSAYGNVRSNGIKAINLDDDDDLISVKITGGNDDILLATANGMSIRFNESDVRSVGRVSRGVKGITLRKGDEVVGMVKLEDGDTVLTVCENGYGKRTELEEYRTQSRGGKGIINIKVTERNGKVVGVLAVTDDDDVMMMTRNGIVIRTGLDQMRTIGRNTAGVRMIKVGESDVVSSIARLIKDDSEEDTDETVETAETETSETE</sequence>
<dbReference type="NCBIfam" id="NF004044">
    <property type="entry name" value="PRK05561.1"/>
    <property type="match status" value="1"/>
</dbReference>
<dbReference type="EC" id="5.6.2.2" evidence="9"/>
<dbReference type="PROSITE" id="PS52040">
    <property type="entry name" value="TOPO_IIA"/>
    <property type="match status" value="1"/>
</dbReference>
<keyword evidence="8 9" id="KW-0413">Isomerase</keyword>
<dbReference type="Gene3D" id="1.10.268.10">
    <property type="entry name" value="Topoisomerase, domain 3"/>
    <property type="match status" value="1"/>
</dbReference>
<dbReference type="FunFam" id="3.30.1360.40:FF:000002">
    <property type="entry name" value="DNA gyrase subunit A"/>
    <property type="match status" value="1"/>
</dbReference>
<accession>A0A1Q2MD45</accession>
<dbReference type="GO" id="GO:0034335">
    <property type="term" value="F:DNA negative supercoiling activity"/>
    <property type="evidence" value="ECO:0007669"/>
    <property type="project" value="UniProtKB-ARBA"/>
</dbReference>
<dbReference type="InterPro" id="IPR005743">
    <property type="entry name" value="GyrA"/>
</dbReference>
<dbReference type="Gene3D" id="2.120.10.90">
    <property type="entry name" value="DNA gyrase/topoisomerase IV, subunit A, C-terminal"/>
    <property type="match status" value="1"/>
</dbReference>
<dbReference type="EMBL" id="CP019646">
    <property type="protein sequence ID" value="AQQ70623.1"/>
    <property type="molecule type" value="Genomic_DNA"/>
</dbReference>
<evidence type="ECO:0000256" key="7">
    <source>
        <dbReference type="ARBA" id="ARBA00023125"/>
    </source>
</evidence>
<feature type="region of interest" description="Disordered" evidence="11">
    <location>
        <begin position="835"/>
        <end position="857"/>
    </location>
</feature>
<dbReference type="GO" id="GO:0005694">
    <property type="term" value="C:chromosome"/>
    <property type="evidence" value="ECO:0007669"/>
    <property type="project" value="InterPro"/>
</dbReference>
<comment type="function">
    <text evidence="9">A type II topoisomerase that negatively supercoils closed circular double-stranded (ds) DNA in an ATP-dependent manner to modulate DNA topology and maintain chromosomes in an underwound state. Negative supercoiling favors strand separation, and DNA replication, transcription, recombination and repair, all of which involve strand separation. Also able to catalyze the interconversion of other topological isomers of dsDNA rings, including catenanes and knotted rings. Type II topoisomerases break and join 2 DNA strands simultaneously in an ATP-dependent manner.</text>
</comment>
<dbReference type="CDD" id="cd00187">
    <property type="entry name" value="TOP4c"/>
    <property type="match status" value="1"/>
</dbReference>
<gene>
    <name evidence="9 13" type="primary">gyrA</name>
    <name evidence="13" type="ORF">SMSP2_00977</name>
</gene>
<dbReference type="GO" id="GO:0003677">
    <property type="term" value="F:DNA binding"/>
    <property type="evidence" value="ECO:0007669"/>
    <property type="project" value="UniProtKB-UniRule"/>
</dbReference>
<dbReference type="GO" id="GO:0006261">
    <property type="term" value="P:DNA-templated DNA replication"/>
    <property type="evidence" value="ECO:0007669"/>
    <property type="project" value="UniProtKB-UniRule"/>
</dbReference>
<evidence type="ECO:0000256" key="2">
    <source>
        <dbReference type="ARBA" id="ARBA00008263"/>
    </source>
</evidence>
<dbReference type="SUPFAM" id="SSF56719">
    <property type="entry name" value="Type II DNA topoisomerase"/>
    <property type="match status" value="1"/>
</dbReference>
<dbReference type="SUPFAM" id="SSF101904">
    <property type="entry name" value="GyrA/ParC C-terminal domain-like"/>
    <property type="match status" value="1"/>
</dbReference>
<evidence type="ECO:0000256" key="1">
    <source>
        <dbReference type="ARBA" id="ARBA00000185"/>
    </source>
</evidence>
<dbReference type="OrthoDB" id="9806486at2"/>
<dbReference type="Pfam" id="PF03989">
    <property type="entry name" value="DNA_gyraseA_C"/>
    <property type="match status" value="6"/>
</dbReference>
<keyword evidence="3 9" id="KW-0963">Cytoplasm</keyword>
<dbReference type="Proteomes" id="UP000188181">
    <property type="component" value="Chromosome"/>
</dbReference>
<keyword evidence="5 9" id="KW-0067">ATP-binding</keyword>
<dbReference type="InterPro" id="IPR006691">
    <property type="entry name" value="GyrA/parC_rep"/>
</dbReference>
<evidence type="ECO:0000256" key="10">
    <source>
        <dbReference type="PROSITE-ProRule" id="PRU01384"/>
    </source>
</evidence>
<dbReference type="GO" id="GO:0005737">
    <property type="term" value="C:cytoplasm"/>
    <property type="evidence" value="ECO:0007669"/>
    <property type="project" value="UniProtKB-SubCell"/>
</dbReference>
<dbReference type="InterPro" id="IPR013758">
    <property type="entry name" value="Topo_IIA_A/C_ab"/>
</dbReference>